<protein>
    <recommendedName>
        <fullName evidence="4">Ribosome-binding factor A</fullName>
    </recommendedName>
</protein>
<comment type="caution">
    <text evidence="2">The sequence shown here is derived from an EMBL/GenBank/DDBJ whole genome shotgun (WGS) entry which is preliminary data.</text>
</comment>
<dbReference type="GO" id="GO:0005829">
    <property type="term" value="C:cytosol"/>
    <property type="evidence" value="ECO:0007669"/>
    <property type="project" value="TreeGrafter"/>
</dbReference>
<dbReference type="Gene3D" id="3.30.300.20">
    <property type="match status" value="1"/>
</dbReference>
<dbReference type="InterPro" id="IPR000238">
    <property type="entry name" value="RbfA"/>
</dbReference>
<dbReference type="AlphaFoldDB" id="A0A1G2EX57"/>
<gene>
    <name evidence="2" type="ORF">A3J00_01950</name>
</gene>
<keyword evidence="1" id="KW-0690">Ribosome biogenesis</keyword>
<evidence type="ECO:0000313" key="2">
    <source>
        <dbReference type="EMBL" id="OGZ30396.1"/>
    </source>
</evidence>
<dbReference type="SUPFAM" id="SSF89919">
    <property type="entry name" value="Ribosome-binding factor A, RbfA"/>
    <property type="match status" value="1"/>
</dbReference>
<name>A0A1G2EX57_9BACT</name>
<reference evidence="2 3" key="1">
    <citation type="journal article" date="2016" name="Nat. Commun.">
        <title>Thousands of microbial genomes shed light on interconnected biogeochemical processes in an aquifer system.</title>
        <authorList>
            <person name="Anantharaman K."/>
            <person name="Brown C.T."/>
            <person name="Hug L.A."/>
            <person name="Sharon I."/>
            <person name="Castelle C.J."/>
            <person name="Probst A.J."/>
            <person name="Thomas B.C."/>
            <person name="Singh A."/>
            <person name="Wilkins M.J."/>
            <person name="Karaoz U."/>
            <person name="Brodie E.L."/>
            <person name="Williams K.H."/>
            <person name="Hubbard S.S."/>
            <person name="Banfield J.F."/>
        </authorList>
    </citation>
    <scope>NUCLEOTIDE SEQUENCE [LARGE SCALE GENOMIC DNA]</scope>
</reference>
<dbReference type="PANTHER" id="PTHR33515">
    <property type="entry name" value="RIBOSOME-BINDING FACTOR A, CHLOROPLASTIC-RELATED"/>
    <property type="match status" value="1"/>
</dbReference>
<evidence type="ECO:0000313" key="3">
    <source>
        <dbReference type="Proteomes" id="UP000178428"/>
    </source>
</evidence>
<sequence length="110" mass="13143">MNSRRQERLAALYQKTIASYLQRELRPEKGIAVVTKAELSKKLDRLLIYYSVWPDQEEKNVLKSLENLKPELKLHLADKVKTKFLPEMEFRLDESEKKWLKIEDLLKKTK</sequence>
<evidence type="ECO:0000256" key="1">
    <source>
        <dbReference type="ARBA" id="ARBA00022517"/>
    </source>
</evidence>
<accession>A0A1G2EX57</accession>
<dbReference type="GO" id="GO:0006364">
    <property type="term" value="P:rRNA processing"/>
    <property type="evidence" value="ECO:0007669"/>
    <property type="project" value="InterPro"/>
</dbReference>
<dbReference type="Pfam" id="PF02033">
    <property type="entry name" value="RBFA"/>
    <property type="match status" value="1"/>
</dbReference>
<dbReference type="Proteomes" id="UP000178428">
    <property type="component" value="Unassembled WGS sequence"/>
</dbReference>
<proteinExistence type="predicted"/>
<dbReference type="InterPro" id="IPR015946">
    <property type="entry name" value="KH_dom-like_a/b"/>
</dbReference>
<organism evidence="2 3">
    <name type="scientific">Candidatus Niyogibacteria bacterium RIFCSPLOWO2_02_FULL_45_13</name>
    <dbReference type="NCBI Taxonomy" id="1801725"/>
    <lineage>
        <taxon>Bacteria</taxon>
        <taxon>Candidatus Niyogiibacteriota</taxon>
    </lineage>
</organism>
<evidence type="ECO:0008006" key="4">
    <source>
        <dbReference type="Google" id="ProtNLM"/>
    </source>
</evidence>
<dbReference type="InterPro" id="IPR023799">
    <property type="entry name" value="RbfA_dom_sf"/>
</dbReference>
<dbReference type="EMBL" id="MHMR01000022">
    <property type="protein sequence ID" value="OGZ30396.1"/>
    <property type="molecule type" value="Genomic_DNA"/>
</dbReference>
<dbReference type="GO" id="GO:0043024">
    <property type="term" value="F:ribosomal small subunit binding"/>
    <property type="evidence" value="ECO:0007669"/>
    <property type="project" value="TreeGrafter"/>
</dbReference>
<dbReference type="STRING" id="1801725.A3J00_01950"/>
<dbReference type="PANTHER" id="PTHR33515:SF1">
    <property type="entry name" value="RIBOSOME-BINDING FACTOR A, CHLOROPLASTIC-RELATED"/>
    <property type="match status" value="1"/>
</dbReference>